<accession>A0A6J8AX22</accession>
<name>A0A6J8AX22_MYTCO</name>
<dbReference type="EMBL" id="CACVKT020002121">
    <property type="protein sequence ID" value="CAC5375192.1"/>
    <property type="molecule type" value="Genomic_DNA"/>
</dbReference>
<dbReference type="GO" id="GO:0005581">
    <property type="term" value="C:collagen trimer"/>
    <property type="evidence" value="ECO:0007669"/>
    <property type="project" value="UniProtKB-KW"/>
</dbReference>
<proteinExistence type="predicted"/>
<dbReference type="InterPro" id="IPR008983">
    <property type="entry name" value="Tumour_necrosis_fac-like_dom"/>
</dbReference>
<evidence type="ECO:0000259" key="3">
    <source>
        <dbReference type="PROSITE" id="PS50871"/>
    </source>
</evidence>
<dbReference type="PANTHER" id="PTHR15427:SF33">
    <property type="entry name" value="COLLAGEN IV NC1 DOMAIN-CONTAINING PROTEIN"/>
    <property type="match status" value="1"/>
</dbReference>
<evidence type="ECO:0000313" key="5">
    <source>
        <dbReference type="Proteomes" id="UP000507470"/>
    </source>
</evidence>
<dbReference type="SMART" id="SM00110">
    <property type="entry name" value="C1Q"/>
    <property type="match status" value="1"/>
</dbReference>
<gene>
    <name evidence="4" type="ORF">MCOR_12290</name>
</gene>
<keyword evidence="5" id="KW-1185">Reference proteome</keyword>
<evidence type="ECO:0000256" key="1">
    <source>
        <dbReference type="ARBA" id="ARBA00004613"/>
    </source>
</evidence>
<protein>
    <recommendedName>
        <fullName evidence="3">C1q domain-containing protein</fullName>
    </recommendedName>
</protein>
<dbReference type="InterPro" id="IPR001073">
    <property type="entry name" value="C1q_dom"/>
</dbReference>
<feature type="domain" description="C1q" evidence="3">
    <location>
        <begin position="40"/>
        <end position="150"/>
    </location>
</feature>
<dbReference type="Gene3D" id="2.60.120.40">
    <property type="match status" value="1"/>
</dbReference>
<organism evidence="4 5">
    <name type="scientific">Mytilus coruscus</name>
    <name type="common">Sea mussel</name>
    <dbReference type="NCBI Taxonomy" id="42192"/>
    <lineage>
        <taxon>Eukaryota</taxon>
        <taxon>Metazoa</taxon>
        <taxon>Spiralia</taxon>
        <taxon>Lophotrochozoa</taxon>
        <taxon>Mollusca</taxon>
        <taxon>Bivalvia</taxon>
        <taxon>Autobranchia</taxon>
        <taxon>Pteriomorphia</taxon>
        <taxon>Mytilida</taxon>
        <taxon>Mytiloidea</taxon>
        <taxon>Mytilidae</taxon>
        <taxon>Mytilinae</taxon>
        <taxon>Mytilus</taxon>
    </lineage>
</organism>
<sequence>MHFEAEAEGSCSTVEKKIFDNLWNTLVALKSGSSNQGASNGKNRPAFTAVLSPNPLTLSGKSAIAKFDTVILNRGGGYDSKTGKFTVPKSGIYQFSFTVFSTNGNTLHMAIVVNGKPIIYVYGAKIHGATGTASPVLELKKRRRRLFEAQ</sequence>
<dbReference type="OrthoDB" id="6129174at2759"/>
<dbReference type="Proteomes" id="UP000507470">
    <property type="component" value="Unassembled WGS sequence"/>
</dbReference>
<keyword evidence="2" id="KW-0964">Secreted</keyword>
<dbReference type="SUPFAM" id="SSF49842">
    <property type="entry name" value="TNF-like"/>
    <property type="match status" value="1"/>
</dbReference>
<dbReference type="PROSITE" id="PS50871">
    <property type="entry name" value="C1Q"/>
    <property type="match status" value="1"/>
</dbReference>
<comment type="subcellular location">
    <subcellularLocation>
        <location evidence="1">Secreted</location>
    </subcellularLocation>
</comment>
<dbReference type="AlphaFoldDB" id="A0A6J8AX22"/>
<reference evidence="4 5" key="1">
    <citation type="submission" date="2020-06" db="EMBL/GenBank/DDBJ databases">
        <authorList>
            <person name="Li R."/>
            <person name="Bekaert M."/>
        </authorList>
    </citation>
    <scope>NUCLEOTIDE SEQUENCE [LARGE SCALE GENOMIC DNA]</scope>
    <source>
        <strain evidence="5">wild</strain>
    </source>
</reference>
<evidence type="ECO:0000256" key="2">
    <source>
        <dbReference type="ARBA" id="ARBA00022525"/>
    </source>
</evidence>
<dbReference type="Pfam" id="PF00386">
    <property type="entry name" value="C1q"/>
    <property type="match status" value="1"/>
</dbReference>
<evidence type="ECO:0000313" key="4">
    <source>
        <dbReference type="EMBL" id="CAC5375192.1"/>
    </source>
</evidence>
<dbReference type="PRINTS" id="PR00007">
    <property type="entry name" value="COMPLEMNTC1Q"/>
</dbReference>
<dbReference type="PANTHER" id="PTHR15427">
    <property type="entry name" value="EMILIN ELASTIN MICROFIBRIL INTERFACE-LOCATED PROTEIN ELASTIN MICROFIBRIL INTERFACER"/>
    <property type="match status" value="1"/>
</dbReference>
<dbReference type="InterPro" id="IPR050392">
    <property type="entry name" value="Collagen/C1q_domain"/>
</dbReference>